<dbReference type="EC" id="3.5.2.6" evidence="3 6"/>
<evidence type="ECO:0000313" key="9">
    <source>
        <dbReference type="EMBL" id="MDM9560907.1"/>
    </source>
</evidence>
<feature type="signal peptide" evidence="7">
    <location>
        <begin position="1"/>
        <end position="38"/>
    </location>
</feature>
<dbReference type="InterPro" id="IPR058136">
    <property type="entry name" value="AmpC"/>
</dbReference>
<dbReference type="InterPro" id="IPR012338">
    <property type="entry name" value="Beta-lactam/transpept-like"/>
</dbReference>
<dbReference type="Gene3D" id="3.40.710.10">
    <property type="entry name" value="DD-peptidase/beta-lactamase superfamily"/>
    <property type="match status" value="1"/>
</dbReference>
<dbReference type="GO" id="GO:0008800">
    <property type="term" value="F:beta-lactamase activity"/>
    <property type="evidence" value="ECO:0007669"/>
    <property type="project" value="UniProtKB-EC"/>
</dbReference>
<comment type="catalytic activity">
    <reaction evidence="1 6">
        <text>a beta-lactam + H2O = a substituted beta-amino acid</text>
        <dbReference type="Rhea" id="RHEA:20401"/>
        <dbReference type="ChEBI" id="CHEBI:15377"/>
        <dbReference type="ChEBI" id="CHEBI:35627"/>
        <dbReference type="ChEBI" id="CHEBI:140347"/>
        <dbReference type="EC" id="3.5.2.6"/>
    </reaction>
</comment>
<evidence type="ECO:0000256" key="4">
    <source>
        <dbReference type="ARBA" id="ARBA00022801"/>
    </source>
</evidence>
<dbReference type="EMBL" id="JAUDJE010000017">
    <property type="protein sequence ID" value="MDM9560907.1"/>
    <property type="molecule type" value="Genomic_DNA"/>
</dbReference>
<protein>
    <recommendedName>
        <fullName evidence="3 6">Beta-lactamase</fullName>
        <ecNumber evidence="3 6">3.5.2.6</ecNumber>
    </recommendedName>
</protein>
<evidence type="ECO:0000259" key="8">
    <source>
        <dbReference type="Pfam" id="PF00144"/>
    </source>
</evidence>
<evidence type="ECO:0000256" key="7">
    <source>
        <dbReference type="SAM" id="SignalP"/>
    </source>
</evidence>
<keyword evidence="10" id="KW-1185">Reference proteome</keyword>
<evidence type="ECO:0000313" key="10">
    <source>
        <dbReference type="Proteomes" id="UP001175604"/>
    </source>
</evidence>
<dbReference type="PANTHER" id="PTHR46825">
    <property type="entry name" value="D-ALANYL-D-ALANINE-CARBOXYPEPTIDASE/ENDOPEPTIDASE AMPH"/>
    <property type="match status" value="1"/>
</dbReference>
<feature type="domain" description="Beta-lactamase-related" evidence="8">
    <location>
        <begin position="56"/>
        <end position="402"/>
    </location>
</feature>
<dbReference type="PANTHER" id="PTHR46825:SF8">
    <property type="entry name" value="BETA-LACTAMASE-RELATED"/>
    <property type="match status" value="1"/>
</dbReference>
<name>A0ABT7W6T7_9BORD</name>
<comment type="similarity">
    <text evidence="2 6">Belongs to the class-C beta-lactamase family.</text>
</comment>
<dbReference type="PROSITE" id="PS00336">
    <property type="entry name" value="BETA_LACTAMASE_C"/>
    <property type="match status" value="1"/>
</dbReference>
<proteinExistence type="inferred from homology"/>
<organism evidence="9 10">
    <name type="scientific">Bordetella petrii</name>
    <dbReference type="NCBI Taxonomy" id="94624"/>
    <lineage>
        <taxon>Bacteria</taxon>
        <taxon>Pseudomonadati</taxon>
        <taxon>Pseudomonadota</taxon>
        <taxon>Betaproteobacteria</taxon>
        <taxon>Burkholderiales</taxon>
        <taxon>Alcaligenaceae</taxon>
        <taxon>Bordetella</taxon>
    </lineage>
</organism>
<feature type="chain" id="PRO_5045683697" description="Beta-lactamase" evidence="7">
    <location>
        <begin position="39"/>
        <end position="407"/>
    </location>
</feature>
<keyword evidence="4 6" id="KW-0378">Hydrolase</keyword>
<dbReference type="Pfam" id="PF00144">
    <property type="entry name" value="Beta-lactamase"/>
    <property type="match status" value="1"/>
</dbReference>
<accession>A0ABT7W6T7</accession>
<dbReference type="SUPFAM" id="SSF56601">
    <property type="entry name" value="beta-lactamase/transpeptidase-like"/>
    <property type="match status" value="1"/>
</dbReference>
<comment type="caution">
    <text evidence="9">The sequence shown here is derived from an EMBL/GenBank/DDBJ whole genome shotgun (WGS) entry which is preliminary data.</text>
</comment>
<keyword evidence="7" id="KW-0732">Signal</keyword>
<gene>
    <name evidence="9" type="primary">ampC</name>
    <name evidence="9" type="ORF">QUC21_17860</name>
</gene>
<dbReference type="InterPro" id="IPR001466">
    <property type="entry name" value="Beta-lactam-related"/>
</dbReference>
<dbReference type="NCBIfam" id="NF033085">
    <property type="entry name" value="bla_class_C"/>
    <property type="match status" value="1"/>
</dbReference>
<evidence type="ECO:0000256" key="3">
    <source>
        <dbReference type="ARBA" id="ARBA00012865"/>
    </source>
</evidence>
<keyword evidence="5 6" id="KW-0046">Antibiotic resistance</keyword>
<dbReference type="InterPro" id="IPR001586">
    <property type="entry name" value="Beta-lactam_class-C_AS"/>
</dbReference>
<reference evidence="9" key="1">
    <citation type="submission" date="2023-06" db="EMBL/GenBank/DDBJ databases">
        <title>full genome analysis of Phenantherene degrader P3.</title>
        <authorList>
            <person name="Akbar A."/>
            <person name="Rahmeh R."/>
            <person name="Kishk M."/>
        </authorList>
    </citation>
    <scope>NUCLEOTIDE SEQUENCE</scope>
    <source>
        <strain evidence="9">P3</strain>
    </source>
</reference>
<evidence type="ECO:0000256" key="5">
    <source>
        <dbReference type="ARBA" id="ARBA00023251"/>
    </source>
</evidence>
<dbReference type="InterPro" id="IPR050491">
    <property type="entry name" value="AmpC-like"/>
</dbReference>
<sequence>MTMPALAQPRNAPSLPSVRRRQCMLAALCLCIAGPGTAAPAAADSAGPAALDTAVREAARQFMREQDIPGLAVGLSIDGQARLYHYGVASKATHQPVTGDTLFEIGSISKTFTVTLAAYAQAAGKLSLRDATARHVPELAGSRFGEVPLLHLATHTAGGFPLQVPDHIQDTAQLFDYLRAWQPRYPAGARRTYANPSIGMLGVAAARSLGQPYRDAATALFGQLGLSSTYIAVPAAAMGRYAQGYNRQDAPVRLNPAVLADEAYGVKTSARDLLRFVELNLGVRTAGPTLDRAIAATHTGYFRYGPMTQDLVWEQYAYPVTLDALLQGNGPDMVFEDKPVVALDPPQPPGQHVLINKTGSTNGFGAYAALVPARRIGIVVLANKGHPIEARVRFAYRILQAAQRAQR</sequence>
<evidence type="ECO:0000256" key="2">
    <source>
        <dbReference type="ARBA" id="ARBA00007840"/>
    </source>
</evidence>
<evidence type="ECO:0000256" key="6">
    <source>
        <dbReference type="RuleBase" id="RU361140"/>
    </source>
</evidence>
<evidence type="ECO:0000256" key="1">
    <source>
        <dbReference type="ARBA" id="ARBA00001526"/>
    </source>
</evidence>
<dbReference type="Proteomes" id="UP001175604">
    <property type="component" value="Unassembled WGS sequence"/>
</dbReference>